<dbReference type="GO" id="GO:0019843">
    <property type="term" value="F:rRNA binding"/>
    <property type="evidence" value="ECO:0007669"/>
    <property type="project" value="EnsemblFungi"/>
</dbReference>
<feature type="domain" description="NusG-like N-terminal" evidence="9">
    <location>
        <begin position="252"/>
        <end position="342"/>
    </location>
</feature>
<dbReference type="GO" id="GO:0030620">
    <property type="term" value="F:U2 snRNA binding"/>
    <property type="evidence" value="ECO:0007669"/>
    <property type="project" value="EnsemblFungi"/>
</dbReference>
<feature type="compositionally biased region" description="Acidic residues" evidence="8">
    <location>
        <begin position="149"/>
        <end position="167"/>
    </location>
</feature>
<dbReference type="GO" id="GO:0006368">
    <property type="term" value="P:transcription elongation by RNA polymerase II"/>
    <property type="evidence" value="ECO:0007669"/>
    <property type="project" value="EnsemblFungi"/>
</dbReference>
<dbReference type="GO" id="GO:0033553">
    <property type="term" value="C:rDNA heterochromatin"/>
    <property type="evidence" value="ECO:0007669"/>
    <property type="project" value="EnsemblFungi"/>
</dbReference>
<dbReference type="InterPro" id="IPR006645">
    <property type="entry name" value="NGN-like_dom"/>
</dbReference>
<feature type="compositionally biased region" description="Basic and acidic residues" evidence="8">
    <location>
        <begin position="81"/>
        <end position="92"/>
    </location>
</feature>
<dbReference type="GO" id="GO:0032968">
    <property type="term" value="P:positive regulation of transcription elongation by RNA polymerase II"/>
    <property type="evidence" value="ECO:0007669"/>
    <property type="project" value="EnsemblFungi"/>
</dbReference>
<dbReference type="FunFam" id="3.30.70.940:FF:000005">
    <property type="entry name" value="Transcription elongation factor SPT5"/>
    <property type="match status" value="1"/>
</dbReference>
<feature type="compositionally biased region" description="Basic and acidic residues" evidence="8">
    <location>
        <begin position="40"/>
        <end position="68"/>
    </location>
</feature>
<feature type="domain" description="KOW" evidence="10">
    <location>
        <begin position="774"/>
        <end position="801"/>
    </location>
</feature>
<gene>
    <name evidence="12" type="ORF">PACTADRAFT_48552</name>
</gene>
<evidence type="ECO:0000259" key="10">
    <source>
        <dbReference type="SMART" id="SM00739"/>
    </source>
</evidence>
<evidence type="ECO:0000259" key="9">
    <source>
        <dbReference type="SMART" id="SM00738"/>
    </source>
</evidence>
<dbReference type="SMART" id="SM01104">
    <property type="entry name" value="CTD"/>
    <property type="match status" value="1"/>
</dbReference>
<feature type="domain" description="Spt5 C-terminal" evidence="11">
    <location>
        <begin position="901"/>
        <end position="1043"/>
    </location>
</feature>
<dbReference type="InterPro" id="IPR041978">
    <property type="entry name" value="KOW_Spt5_5"/>
</dbReference>
<dbReference type="GO" id="GO:2001208">
    <property type="term" value="P:negative regulation of transcription elongation by RNA polymerase I"/>
    <property type="evidence" value="ECO:0007669"/>
    <property type="project" value="EnsemblFungi"/>
</dbReference>
<dbReference type="SUPFAM" id="SSF50104">
    <property type="entry name" value="Translation proteins SH3-like domain"/>
    <property type="match status" value="1"/>
</dbReference>
<dbReference type="GO" id="GO:0003711">
    <property type="term" value="F:transcription elongation factor activity"/>
    <property type="evidence" value="ECO:0007669"/>
    <property type="project" value="EnsemblFungi"/>
</dbReference>
<dbReference type="InterPro" id="IPR041975">
    <property type="entry name" value="KOW_Spt5_2"/>
</dbReference>
<dbReference type="CDD" id="cd06083">
    <property type="entry name" value="KOW_Spt5_3"/>
    <property type="match status" value="1"/>
</dbReference>
<dbReference type="SMART" id="SM00739">
    <property type="entry name" value="KOW"/>
    <property type="match status" value="5"/>
</dbReference>
<dbReference type="GO" id="GO:0000993">
    <property type="term" value="F:RNA polymerase II complex binding"/>
    <property type="evidence" value="ECO:0007669"/>
    <property type="project" value="EnsemblFungi"/>
</dbReference>
<evidence type="ECO:0000256" key="6">
    <source>
        <dbReference type="ARBA" id="ARBA00024691"/>
    </source>
</evidence>
<feature type="domain" description="KOW" evidence="10">
    <location>
        <begin position="506"/>
        <end position="533"/>
    </location>
</feature>
<evidence type="ECO:0000259" key="11">
    <source>
        <dbReference type="SMART" id="SM01104"/>
    </source>
</evidence>
<dbReference type="GO" id="GO:0032044">
    <property type="term" value="C:DSIF complex"/>
    <property type="evidence" value="ECO:0007669"/>
    <property type="project" value="EnsemblFungi"/>
</dbReference>
<feature type="compositionally biased region" description="Acidic residues" evidence="8">
    <location>
        <begin position="1035"/>
        <end position="1044"/>
    </location>
</feature>
<dbReference type="Pfam" id="PF23290">
    <property type="entry name" value="KOW5_SPT5"/>
    <property type="match status" value="1"/>
</dbReference>
<dbReference type="Proteomes" id="UP000094236">
    <property type="component" value="Unassembled WGS sequence"/>
</dbReference>
<reference evidence="13" key="1">
    <citation type="submission" date="2016-05" db="EMBL/GenBank/DDBJ databases">
        <title>Comparative genomics of biotechnologically important yeasts.</title>
        <authorList>
            <consortium name="DOE Joint Genome Institute"/>
            <person name="Riley R."/>
            <person name="Haridas S."/>
            <person name="Wolfe K.H."/>
            <person name="Lopes M.R."/>
            <person name="Hittinger C.T."/>
            <person name="Goker M."/>
            <person name="Salamov A."/>
            <person name="Wisecaver J."/>
            <person name="Long T.M."/>
            <person name="Aerts A.L."/>
            <person name="Barry K."/>
            <person name="Choi C."/>
            <person name="Clum A."/>
            <person name="Coughlan A.Y."/>
            <person name="Deshpande S."/>
            <person name="Douglass A.P."/>
            <person name="Hanson S.J."/>
            <person name="Klenk H.-P."/>
            <person name="Labutti K."/>
            <person name="Lapidus A."/>
            <person name="Lindquist E."/>
            <person name="Lipzen A."/>
            <person name="Meier-Kolthoff J.P."/>
            <person name="Ohm R.A."/>
            <person name="Otillar R.P."/>
            <person name="Pangilinan J."/>
            <person name="Peng Y."/>
            <person name="Rokas A."/>
            <person name="Rosa C.A."/>
            <person name="Scheuner C."/>
            <person name="Sibirny A.A."/>
            <person name="Slot J.C."/>
            <person name="Stielow J.B."/>
            <person name="Sun H."/>
            <person name="Kurtzman C.P."/>
            <person name="Blackwell M."/>
            <person name="Grigoriev I.V."/>
            <person name="Jeffries T.W."/>
        </authorList>
    </citation>
    <scope>NUCLEOTIDE SEQUENCE [LARGE SCALE GENOMIC DNA]</scope>
    <source>
        <strain evidence="13">NRRL Y-2460</strain>
    </source>
</reference>
<dbReference type="GO" id="GO:0000245">
    <property type="term" value="P:spliceosomal complex assembly"/>
    <property type="evidence" value="ECO:0007669"/>
    <property type="project" value="EnsemblFungi"/>
</dbReference>
<evidence type="ECO:0000256" key="4">
    <source>
        <dbReference type="ARBA" id="ARBA00023163"/>
    </source>
</evidence>
<evidence type="ECO:0000313" key="13">
    <source>
        <dbReference type="Proteomes" id="UP000094236"/>
    </source>
</evidence>
<dbReference type="GO" id="GO:0008298">
    <property type="term" value="P:intracellular mRNA localization"/>
    <property type="evidence" value="ECO:0007669"/>
    <property type="project" value="EnsemblFungi"/>
</dbReference>
<dbReference type="InterPro" id="IPR041976">
    <property type="entry name" value="KOW_Spt5_3"/>
</dbReference>
<keyword evidence="13" id="KW-1185">Reference proteome</keyword>
<dbReference type="InterPro" id="IPR005824">
    <property type="entry name" value="KOW"/>
</dbReference>
<dbReference type="STRING" id="669874.A0A1E4TYB0"/>
<dbReference type="PANTHER" id="PTHR11125">
    <property type="entry name" value="SUPPRESSOR OF TY 5"/>
    <property type="match status" value="1"/>
</dbReference>
<dbReference type="Pfam" id="PF03439">
    <property type="entry name" value="Spt5-NGN"/>
    <property type="match status" value="1"/>
</dbReference>
<feature type="region of interest" description="Disordered" evidence="8">
    <location>
        <begin position="416"/>
        <end position="435"/>
    </location>
</feature>
<dbReference type="Pfam" id="PF23291">
    <property type="entry name" value="KOW4_SPT5"/>
    <property type="match status" value="1"/>
</dbReference>
<dbReference type="GO" id="GO:0030623">
    <property type="term" value="F:U5 snRNA binding"/>
    <property type="evidence" value="ECO:0007669"/>
    <property type="project" value="EnsemblFungi"/>
</dbReference>
<feature type="region of interest" description="Disordered" evidence="8">
    <location>
        <begin position="843"/>
        <end position="1044"/>
    </location>
</feature>
<dbReference type="GO" id="GO:0090262">
    <property type="term" value="P:regulation of transcription-coupled nucleotide-excision repair"/>
    <property type="evidence" value="ECO:0007669"/>
    <property type="project" value="EnsemblFungi"/>
</dbReference>
<dbReference type="Pfam" id="PF12815">
    <property type="entry name" value="CTD"/>
    <property type="match status" value="1"/>
</dbReference>
<dbReference type="GO" id="GO:0010508">
    <property type="term" value="P:positive regulation of autophagy"/>
    <property type="evidence" value="ECO:0007669"/>
    <property type="project" value="EnsemblFungi"/>
</dbReference>
<dbReference type="GO" id="GO:0140463">
    <property type="term" value="F:chromatin-protein adaptor activity"/>
    <property type="evidence" value="ECO:0007669"/>
    <property type="project" value="EnsemblFungi"/>
</dbReference>
<evidence type="ECO:0000256" key="8">
    <source>
        <dbReference type="SAM" id="MobiDB-lite"/>
    </source>
</evidence>
<accession>A0A1E4TYB0</accession>
<dbReference type="InterPro" id="IPR041977">
    <property type="entry name" value="KOW_Spt5_4"/>
</dbReference>
<feature type="region of interest" description="Disordered" evidence="8">
    <location>
        <begin position="745"/>
        <end position="769"/>
    </location>
</feature>
<feature type="domain" description="KOW" evidence="10">
    <location>
        <begin position="683"/>
        <end position="708"/>
    </location>
</feature>
<evidence type="ECO:0000313" key="12">
    <source>
        <dbReference type="EMBL" id="ODV96736.1"/>
    </source>
</evidence>
<dbReference type="InterPro" id="IPR008991">
    <property type="entry name" value="Translation_prot_SH3-like_sf"/>
</dbReference>
<dbReference type="PIRSF" id="PIRSF036945">
    <property type="entry name" value="Spt5"/>
    <property type="match status" value="1"/>
</dbReference>
<protein>
    <recommendedName>
        <fullName evidence="3 7">Transcription elongation factor SPT5</fullName>
    </recommendedName>
</protein>
<dbReference type="CDD" id="cd06085">
    <property type="entry name" value="KOW_Spt5_5"/>
    <property type="match status" value="1"/>
</dbReference>
<feature type="domain" description="KOW" evidence="10">
    <location>
        <begin position="559"/>
        <end position="586"/>
    </location>
</feature>
<feature type="compositionally biased region" description="Low complexity" evidence="8">
    <location>
        <begin position="26"/>
        <end position="38"/>
    </location>
</feature>
<dbReference type="CDD" id="cd06082">
    <property type="entry name" value="KOW_Spt5_2"/>
    <property type="match status" value="1"/>
</dbReference>
<dbReference type="AlphaFoldDB" id="A0A1E4TYB0"/>
<feature type="compositionally biased region" description="Polar residues" evidence="8">
    <location>
        <begin position="1025"/>
        <end position="1034"/>
    </location>
</feature>
<dbReference type="SMART" id="SM00738">
    <property type="entry name" value="NGN"/>
    <property type="match status" value="1"/>
</dbReference>
<dbReference type="GO" id="GO:0070990">
    <property type="term" value="F:snRNP binding"/>
    <property type="evidence" value="ECO:0007669"/>
    <property type="project" value="EnsemblFungi"/>
</dbReference>
<comment type="similarity">
    <text evidence="2 7">Belongs to the SPT5 family.</text>
</comment>
<dbReference type="GO" id="GO:2001209">
    <property type="term" value="P:positive regulation of transcription elongation by RNA polymerase I"/>
    <property type="evidence" value="ECO:0007669"/>
    <property type="project" value="EnsemblFungi"/>
</dbReference>
<dbReference type="InterPro" id="IPR057936">
    <property type="entry name" value="KOWx_Spt5"/>
</dbReference>
<evidence type="ECO:0000256" key="7">
    <source>
        <dbReference type="PIRNR" id="PIRNR036945"/>
    </source>
</evidence>
<evidence type="ECO:0000256" key="5">
    <source>
        <dbReference type="ARBA" id="ARBA00023242"/>
    </source>
</evidence>
<dbReference type="InterPro" id="IPR041973">
    <property type="entry name" value="KOW_Spt5_1"/>
</dbReference>
<feature type="compositionally biased region" description="Gly residues" evidence="8">
    <location>
        <begin position="845"/>
        <end position="854"/>
    </location>
</feature>
<keyword evidence="4 7" id="KW-0804">Transcription</keyword>
<dbReference type="GO" id="GO:0006338">
    <property type="term" value="P:chromatin remodeling"/>
    <property type="evidence" value="ECO:0007669"/>
    <property type="project" value="EnsemblFungi"/>
</dbReference>
<evidence type="ECO:0000256" key="2">
    <source>
        <dbReference type="ARBA" id="ARBA00006956"/>
    </source>
</evidence>
<dbReference type="GO" id="GO:0003677">
    <property type="term" value="F:DNA binding"/>
    <property type="evidence" value="ECO:0007669"/>
    <property type="project" value="EnsemblFungi"/>
</dbReference>
<dbReference type="Pfam" id="PF11942">
    <property type="entry name" value="Spt5_N"/>
    <property type="match status" value="1"/>
</dbReference>
<dbReference type="Pfam" id="PF23042">
    <property type="entry name" value="KOW1_SPT5"/>
    <property type="match status" value="1"/>
</dbReference>
<dbReference type="InterPro" id="IPR039659">
    <property type="entry name" value="SPT5"/>
</dbReference>
<dbReference type="EMBL" id="KV454012">
    <property type="protein sequence ID" value="ODV96736.1"/>
    <property type="molecule type" value="Genomic_DNA"/>
</dbReference>
<dbReference type="InterPro" id="IPR005100">
    <property type="entry name" value="NGN-domain"/>
</dbReference>
<dbReference type="Gene3D" id="2.30.30.30">
    <property type="match status" value="3"/>
</dbReference>
<sequence length="1044" mass="114468">MSDKEENNSLASQREDNLGKEAEMVSGSSGTSSTSGTSVDKNELKEEGRKVESTEGETDVRVPEEEKLSRKRPRSDDEDSGEKGRKDQKDGGDDIANGEQQQDEDDEDDEQDDDEEENDEDEDDDELDEDEEDEVRSKKRRRRNQFLDVEAEVDEDEEEEDEDEEEAELLKQTFLADDHAPEGEEGAEGRRSFNDARIHRKLAREEQQDEEQDAQELAQAFKDRYGRSATSKFTGASSAQVPQRLLLPSVDDPSIWGIRCRPGKEKEIVRLILKKKISLQNSNRPLDIYSCFQRDNFTGYIYIEARKIEAVNQALNGLVGVFGNSPKVLVPVEEYPALLKSSQSSDVEVVPGIYCRIKQGKYKGDLALVENLAENGLEVRLKLVPRLDYGRHGTQQEYIDKNGLKKTRVIQNNKIRPPPRLFNEQEASTHDPRNLVRRGRSSYTYKGEEYTNGFLYKDFRLAIVNLKNINPTLEELTRFNSGNQEEGIDLSSIAQSLKQSSNELITFQPGDKVEVVNGEQAGIKGKVLASQQSKIVKLVIDSDAKGTTIEIPTNNLRKIFLEGDHVRVIHGHHIDDTGLIVSVNGDQVTFISDQTRNAVTVFSNYLIKSTDTTTSFSKVGRFELHDLVQLNSDAVGLIIRAEKEVFTVLKTDGRTVEVSPSSIQSKLDLSKTQEIATDKNGLEIKVGDTIKETKGERRTGTILHIYRSSLFLQSKTLTENLGVFLTNSFNVETISAKGSISGQFKTPDLTKMNPSRKLGPVSTSSSAPKIAGRDFSINTRVKIISGGHKGKKGIIKDANGEIARVELHAPNKLVTINKSHLKYEVDQTGTYIDYREFLSTRGKGYRGGSSGSSGGDSFSQRPPAGSAYDAHYSSQNPSGRASAWGSHTGVAAPGSSWGGVGSKTPAWSSNGGKTPAWSSNGSKTPGWSSSQGNRSAWGTSSSKTPTWGGAGGRTPAWGTSGGKTPAYEGGSRTPGWGVSGGKSSYGGKSAWDPNSGLNDDRYLGVQNANSWEPAPTPGNVAPTPGSWNAPTPSVNDDDASYEPN</sequence>
<dbReference type="GO" id="GO:0030619">
    <property type="term" value="F:U1 snRNA binding"/>
    <property type="evidence" value="ECO:0007669"/>
    <property type="project" value="EnsemblFungi"/>
</dbReference>
<feature type="compositionally biased region" description="Basic and acidic residues" evidence="8">
    <location>
        <begin position="1"/>
        <end position="23"/>
    </location>
</feature>
<feature type="domain" description="KOW" evidence="10">
    <location>
        <begin position="348"/>
        <end position="375"/>
    </location>
</feature>
<feature type="compositionally biased region" description="Basic and acidic residues" evidence="8">
    <location>
        <begin position="176"/>
        <end position="195"/>
    </location>
</feature>
<dbReference type="InterPro" id="IPR014722">
    <property type="entry name" value="Rib_uL2_dom2"/>
</dbReference>
<dbReference type="GO" id="GO:0003729">
    <property type="term" value="F:mRNA binding"/>
    <property type="evidence" value="ECO:0007669"/>
    <property type="project" value="TreeGrafter"/>
</dbReference>
<dbReference type="InterPro" id="IPR022581">
    <property type="entry name" value="Spt5_N"/>
</dbReference>
<dbReference type="CDD" id="cd06084">
    <property type="entry name" value="KOW_Spt5_4"/>
    <property type="match status" value="1"/>
</dbReference>
<dbReference type="CDD" id="cd06081">
    <property type="entry name" value="KOW_Spt5_1"/>
    <property type="match status" value="1"/>
</dbReference>
<dbReference type="GO" id="GO:0003727">
    <property type="term" value="F:single-stranded RNA binding"/>
    <property type="evidence" value="ECO:0007669"/>
    <property type="project" value="EnsemblFungi"/>
</dbReference>
<dbReference type="PANTHER" id="PTHR11125:SF7">
    <property type="entry name" value="TRANSCRIPTION ELONGATION FACTOR SPT5"/>
    <property type="match status" value="1"/>
</dbReference>
<dbReference type="InterPro" id="IPR039385">
    <property type="entry name" value="NGN_Euk"/>
</dbReference>
<feature type="compositionally biased region" description="Polar residues" evidence="8">
    <location>
        <begin position="905"/>
        <end position="945"/>
    </location>
</feature>
<dbReference type="Pfam" id="PF23037">
    <property type="entry name" value="KOWx_SPT5"/>
    <property type="match status" value="1"/>
</dbReference>
<dbReference type="Gene3D" id="3.30.70.940">
    <property type="entry name" value="NusG, N-terminal domain"/>
    <property type="match status" value="1"/>
</dbReference>
<evidence type="ECO:0000256" key="3">
    <source>
        <dbReference type="ARBA" id="ARBA00020181"/>
    </source>
</evidence>
<dbReference type="InterPro" id="IPR017071">
    <property type="entry name" value="TF_Spt5_eukaryote"/>
</dbReference>
<dbReference type="CDD" id="cd09888">
    <property type="entry name" value="NGN_Euk"/>
    <property type="match status" value="1"/>
</dbReference>
<dbReference type="InterPro" id="IPR024945">
    <property type="entry name" value="Spt5_C_dom"/>
</dbReference>
<comment type="function">
    <text evidence="6 7">The SPT4-SPT5 complex mediates both activation and inhibition of transcription elongation, and plays a role in pre-mRNA processing. This complex seems to be important for the stability of the RNA polymerase II elongation machinery on the chromatin template but not for the inherent ability of this machinery to translocate down the gene.</text>
</comment>
<dbReference type="OrthoDB" id="28901at2759"/>
<dbReference type="GO" id="GO:0017070">
    <property type="term" value="F:U6 snRNA binding"/>
    <property type="evidence" value="ECO:0007669"/>
    <property type="project" value="EnsemblFungi"/>
</dbReference>
<name>A0A1E4TYB0_PACTA</name>
<dbReference type="GO" id="GO:0001179">
    <property type="term" value="F:RNA polymerase I general transcription initiation factor binding"/>
    <property type="evidence" value="ECO:0007669"/>
    <property type="project" value="EnsemblFungi"/>
</dbReference>
<feature type="region of interest" description="Disordered" evidence="8">
    <location>
        <begin position="1"/>
        <end position="195"/>
    </location>
</feature>
<organism evidence="12 13">
    <name type="scientific">Pachysolen tannophilus NRRL Y-2460</name>
    <dbReference type="NCBI Taxonomy" id="669874"/>
    <lineage>
        <taxon>Eukaryota</taxon>
        <taxon>Fungi</taxon>
        <taxon>Dikarya</taxon>
        <taxon>Ascomycota</taxon>
        <taxon>Saccharomycotina</taxon>
        <taxon>Pichiomycetes</taxon>
        <taxon>Pachysolenaceae</taxon>
        <taxon>Pachysolen</taxon>
    </lineage>
</organism>
<evidence type="ECO:0000256" key="1">
    <source>
        <dbReference type="ARBA" id="ARBA00004123"/>
    </source>
</evidence>
<proteinExistence type="inferred from homology"/>
<dbReference type="GO" id="GO:0042393">
    <property type="term" value="F:histone binding"/>
    <property type="evidence" value="ECO:0007669"/>
    <property type="project" value="EnsemblFungi"/>
</dbReference>
<comment type="subcellular location">
    <subcellularLocation>
        <location evidence="1 7">Nucleus</location>
    </subcellularLocation>
</comment>
<dbReference type="GO" id="GO:0030621">
    <property type="term" value="F:U4 snRNA binding"/>
    <property type="evidence" value="ECO:0007669"/>
    <property type="project" value="EnsemblFungi"/>
</dbReference>
<feature type="compositionally biased region" description="Acidic residues" evidence="8">
    <location>
        <begin position="101"/>
        <end position="134"/>
    </location>
</feature>
<dbReference type="InterPro" id="IPR036735">
    <property type="entry name" value="NGN_dom_sf"/>
</dbReference>
<dbReference type="GO" id="GO:2000232">
    <property type="term" value="P:regulation of rRNA processing"/>
    <property type="evidence" value="ECO:0007669"/>
    <property type="project" value="EnsemblFungi"/>
</dbReference>
<dbReference type="GO" id="GO:0001042">
    <property type="term" value="F:RNA polymerase I core binding"/>
    <property type="evidence" value="ECO:0007669"/>
    <property type="project" value="EnsemblFungi"/>
</dbReference>
<dbReference type="Pfam" id="PF23284">
    <property type="entry name" value="KOW2_Spt5"/>
    <property type="match status" value="1"/>
</dbReference>
<keyword evidence="5 7" id="KW-0539">Nucleus</keyword>